<keyword evidence="1" id="KW-0732">Signal</keyword>
<accession>A0AAW7M7Z1</accession>
<feature type="signal peptide" evidence="1">
    <location>
        <begin position="1"/>
        <end position="28"/>
    </location>
</feature>
<dbReference type="InterPro" id="IPR000914">
    <property type="entry name" value="SBP_5_dom"/>
</dbReference>
<dbReference type="GO" id="GO:0042597">
    <property type="term" value="C:periplasmic space"/>
    <property type="evidence" value="ECO:0007669"/>
    <property type="project" value="UniProtKB-ARBA"/>
</dbReference>
<dbReference type="PIRSF" id="PIRSF002741">
    <property type="entry name" value="MppA"/>
    <property type="match status" value="1"/>
</dbReference>
<dbReference type="InterPro" id="IPR030678">
    <property type="entry name" value="Peptide/Ni-bd"/>
</dbReference>
<proteinExistence type="predicted"/>
<gene>
    <name evidence="3" type="ORF">QQX10_07435</name>
</gene>
<dbReference type="PANTHER" id="PTHR30290">
    <property type="entry name" value="PERIPLASMIC BINDING COMPONENT OF ABC TRANSPORTER"/>
    <property type="match status" value="1"/>
</dbReference>
<dbReference type="Gene3D" id="3.40.190.10">
    <property type="entry name" value="Periplasmic binding protein-like II"/>
    <property type="match status" value="1"/>
</dbReference>
<dbReference type="GO" id="GO:0043190">
    <property type="term" value="C:ATP-binding cassette (ABC) transporter complex"/>
    <property type="evidence" value="ECO:0007669"/>
    <property type="project" value="InterPro"/>
</dbReference>
<dbReference type="Pfam" id="PF00496">
    <property type="entry name" value="SBP_bac_5"/>
    <property type="match status" value="1"/>
</dbReference>
<dbReference type="GO" id="GO:0015833">
    <property type="term" value="P:peptide transport"/>
    <property type="evidence" value="ECO:0007669"/>
    <property type="project" value="TreeGrafter"/>
</dbReference>
<dbReference type="Proteomes" id="UP001172737">
    <property type="component" value="Unassembled WGS sequence"/>
</dbReference>
<evidence type="ECO:0000313" key="3">
    <source>
        <dbReference type="EMBL" id="MDN4487998.1"/>
    </source>
</evidence>
<evidence type="ECO:0000259" key="2">
    <source>
        <dbReference type="Pfam" id="PF00496"/>
    </source>
</evidence>
<sequence>MSRIHATMATAAVAVLALAGCAASGSDAGDSSATTDGGSGITELRLGVTTQPATLDPAGGAWGARSAFYQAAYDTLIRQTADGELEPMIASGWELSEDSLTLTLTIQDGITFTDGTDLTSEDVVASLQRFKDGTSENAGDLADVSEITAIDDYTVELTLSAPNPAILYMLSRTAGLVASADAIDEGVDLATETVGSGPYILDTAATVSGSSYVYTANPDYWAPELQNFETLVINVYDEQTAALNAIKGGDIDVARLTSNSNIPEIEASGWSVVGNELDVFGLQLYDRGGEMSEALGDVRVRQAINYAFDKEAMLQALESGYGTVTAQVFPSTSEAFDPALDEYYTYDPEKALELMAEAGYADGLELSMMSTALLPDALYTLIAQQLAEIGITAVYTDPGANLFADLLAPKFPAAYFGLERNTDWQLIQFALAPTATFNPFHYEDPQVNEYIETIQYGDAETQAATAAELNAYIVEQAWFAPFYTVQGSVAVSPDFTVDMLVSNYLPAVYDIAAA</sequence>
<organism evidence="3 4">
    <name type="scientific">Demequina lignilytica</name>
    <dbReference type="NCBI Taxonomy" id="3051663"/>
    <lineage>
        <taxon>Bacteria</taxon>
        <taxon>Bacillati</taxon>
        <taxon>Actinomycetota</taxon>
        <taxon>Actinomycetes</taxon>
        <taxon>Micrococcales</taxon>
        <taxon>Demequinaceae</taxon>
        <taxon>Demequina</taxon>
    </lineage>
</organism>
<protein>
    <submittedName>
        <fullName evidence="3">ABC transporter substrate-binding protein</fullName>
    </submittedName>
</protein>
<dbReference type="SUPFAM" id="SSF53850">
    <property type="entry name" value="Periplasmic binding protein-like II"/>
    <property type="match status" value="1"/>
</dbReference>
<reference evidence="3" key="1">
    <citation type="submission" date="2023-06" db="EMBL/GenBank/DDBJ databases">
        <title>Sysu t00039.</title>
        <authorList>
            <person name="Gao L."/>
            <person name="Fang B.-Z."/>
            <person name="Li W.-J."/>
        </authorList>
    </citation>
    <scope>NUCLEOTIDE SEQUENCE</scope>
    <source>
        <strain evidence="3">SYSU T00039</strain>
    </source>
</reference>
<dbReference type="EMBL" id="JAUHPX010000004">
    <property type="protein sequence ID" value="MDN4487998.1"/>
    <property type="molecule type" value="Genomic_DNA"/>
</dbReference>
<dbReference type="RefSeq" id="WP_301118882.1">
    <property type="nucleotide sequence ID" value="NZ_JAUHPX010000004.1"/>
</dbReference>
<name>A0AAW7M7Z1_9MICO</name>
<keyword evidence="4" id="KW-1185">Reference proteome</keyword>
<evidence type="ECO:0000313" key="4">
    <source>
        <dbReference type="Proteomes" id="UP001172737"/>
    </source>
</evidence>
<dbReference type="AlphaFoldDB" id="A0AAW7M7Z1"/>
<dbReference type="PROSITE" id="PS51257">
    <property type="entry name" value="PROKAR_LIPOPROTEIN"/>
    <property type="match status" value="1"/>
</dbReference>
<dbReference type="InterPro" id="IPR039424">
    <property type="entry name" value="SBP_5"/>
</dbReference>
<feature type="chain" id="PRO_5043532520" evidence="1">
    <location>
        <begin position="29"/>
        <end position="514"/>
    </location>
</feature>
<feature type="domain" description="Solute-binding protein family 5" evidence="2">
    <location>
        <begin position="84"/>
        <end position="396"/>
    </location>
</feature>
<comment type="caution">
    <text evidence="3">The sequence shown here is derived from an EMBL/GenBank/DDBJ whole genome shotgun (WGS) entry which is preliminary data.</text>
</comment>
<evidence type="ECO:0000256" key="1">
    <source>
        <dbReference type="SAM" id="SignalP"/>
    </source>
</evidence>
<dbReference type="Gene3D" id="3.10.105.10">
    <property type="entry name" value="Dipeptide-binding Protein, Domain 3"/>
    <property type="match status" value="1"/>
</dbReference>
<dbReference type="GO" id="GO:1904680">
    <property type="term" value="F:peptide transmembrane transporter activity"/>
    <property type="evidence" value="ECO:0007669"/>
    <property type="project" value="TreeGrafter"/>
</dbReference>